<reference evidence="4 5" key="1">
    <citation type="submission" date="2018-06" db="EMBL/GenBank/DDBJ databases">
        <authorList>
            <consortium name="Pathogen Informatics"/>
            <person name="Doyle S."/>
        </authorList>
    </citation>
    <scope>NUCLEOTIDE SEQUENCE [LARGE SCALE GENOMIC DNA]</scope>
    <source>
        <strain evidence="4 5">NCTC11647</strain>
    </source>
</reference>
<evidence type="ECO:0000256" key="2">
    <source>
        <dbReference type="ARBA" id="ARBA00022801"/>
    </source>
</evidence>
<evidence type="ECO:0000313" key="5">
    <source>
        <dbReference type="Proteomes" id="UP000251647"/>
    </source>
</evidence>
<evidence type="ECO:0000259" key="3">
    <source>
        <dbReference type="Pfam" id="PF02275"/>
    </source>
</evidence>
<evidence type="ECO:0000256" key="1">
    <source>
        <dbReference type="ARBA" id="ARBA00006625"/>
    </source>
</evidence>
<proteinExistence type="inferred from homology"/>
<accession>A0A2T3QJW6</accession>
<dbReference type="AlphaFoldDB" id="A0A2T3QJW6"/>
<dbReference type="RefSeq" id="WP_005304934.1">
    <property type="nucleotide sequence ID" value="NZ_PYOG01000010.1"/>
</dbReference>
<dbReference type="Gene3D" id="3.60.60.10">
    <property type="entry name" value="Penicillin V Acylase, Chain A"/>
    <property type="match status" value="1"/>
</dbReference>
<gene>
    <name evidence="4" type="ORF">NCTC11647_03733</name>
</gene>
<dbReference type="PROSITE" id="PS51257">
    <property type="entry name" value="PROKAR_LIPOPROTEIN"/>
    <property type="match status" value="1"/>
</dbReference>
<dbReference type="Proteomes" id="UP000251647">
    <property type="component" value="Unassembled WGS sequence"/>
</dbReference>
<dbReference type="Pfam" id="PF02275">
    <property type="entry name" value="CBAH"/>
    <property type="match status" value="1"/>
</dbReference>
<organism evidence="4 5">
    <name type="scientific">Photobacterium damselae</name>
    <dbReference type="NCBI Taxonomy" id="38293"/>
    <lineage>
        <taxon>Bacteria</taxon>
        <taxon>Pseudomonadati</taxon>
        <taxon>Pseudomonadota</taxon>
        <taxon>Gammaproteobacteria</taxon>
        <taxon>Vibrionales</taxon>
        <taxon>Vibrionaceae</taxon>
        <taxon>Photobacterium</taxon>
    </lineage>
</organism>
<dbReference type="InterPro" id="IPR029055">
    <property type="entry name" value="Ntn_hydrolases_N"/>
</dbReference>
<dbReference type="InterPro" id="IPR029132">
    <property type="entry name" value="CBAH/NAAA_C"/>
</dbReference>
<dbReference type="CDD" id="cd00542">
    <property type="entry name" value="Ntn_PVA"/>
    <property type="match status" value="1"/>
</dbReference>
<comment type="similarity">
    <text evidence="1">Belongs to the peptidase C59 family.</text>
</comment>
<dbReference type="PANTHER" id="PTHR35527:SF2">
    <property type="entry name" value="HYDROLASE"/>
    <property type="match status" value="1"/>
</dbReference>
<dbReference type="GO" id="GO:0008953">
    <property type="term" value="F:penicillin amidase activity"/>
    <property type="evidence" value="ECO:0007669"/>
    <property type="project" value="UniProtKB-EC"/>
</dbReference>
<keyword evidence="2 4" id="KW-0378">Hydrolase</keyword>
<feature type="domain" description="Choloylglycine hydrolase/NAAA C-terminal" evidence="3">
    <location>
        <begin position="23"/>
        <end position="325"/>
    </location>
</feature>
<dbReference type="PANTHER" id="PTHR35527">
    <property type="entry name" value="CHOLOYLGLYCINE HYDROLASE"/>
    <property type="match status" value="1"/>
</dbReference>
<dbReference type="EMBL" id="UATL01000005">
    <property type="protein sequence ID" value="SPY44782.1"/>
    <property type="molecule type" value="Genomic_DNA"/>
</dbReference>
<protein>
    <submittedName>
        <fullName evidence="4">Penicillin acylase</fullName>
        <ecNumber evidence="4">3.5.1.11</ecNumber>
    </submittedName>
</protein>
<sequence length="362" mass="39438">MSKKTILAVALGLTLAPVLTQACTGILVKSEDGKAVAARTMEFGFDVKSNIAIVPAGTEITSLVNDPKNTGLVYTAKYGFGGANALDKKMVVDGVNEKGLYFGAFYFSGLAKFAELTDENKSKAVSSEELGNYILGNFATVDEVIEELKNIVVVGSYIDEIKTFAPFHYAVTDPSGRSIVIEYTEAGLQIHENKIGVVTNNPTYDWHIANLRNYIGLTPYNKEAVEINGVKITPTGEGSGLLGLPGDYTSPSRFVRAATFVNASLPSKTVDDAVFTAFHLLNAFDIPKGAIRSPKHEALTDYTVWTSVVDTANKDYYFKSYLTPMEMKVNIPQALKQIKEPTVVKMENSYTYKDITPQFGTK</sequence>
<dbReference type="EC" id="3.5.1.11" evidence="4"/>
<evidence type="ECO:0000313" key="4">
    <source>
        <dbReference type="EMBL" id="SPY44782.1"/>
    </source>
</evidence>
<name>A0A2T3QJW6_PHODM</name>
<dbReference type="OrthoDB" id="9794717at2"/>
<dbReference type="SUPFAM" id="SSF56235">
    <property type="entry name" value="N-terminal nucleophile aminohydrolases (Ntn hydrolases)"/>
    <property type="match status" value="1"/>
</dbReference>
<dbReference type="InterPro" id="IPR052193">
    <property type="entry name" value="Peptidase_C59"/>
</dbReference>